<keyword evidence="3" id="KW-1185">Reference proteome</keyword>
<feature type="compositionally biased region" description="Polar residues" evidence="1">
    <location>
        <begin position="615"/>
        <end position="624"/>
    </location>
</feature>
<dbReference type="AlphaFoldDB" id="A0AAW0FMA7"/>
<feature type="compositionally biased region" description="Polar residues" evidence="1">
    <location>
        <begin position="551"/>
        <end position="562"/>
    </location>
</feature>
<feature type="region of interest" description="Disordered" evidence="1">
    <location>
        <begin position="725"/>
        <end position="746"/>
    </location>
</feature>
<feature type="compositionally biased region" description="Acidic residues" evidence="1">
    <location>
        <begin position="563"/>
        <end position="574"/>
    </location>
</feature>
<feature type="region of interest" description="Disordered" evidence="1">
    <location>
        <begin position="416"/>
        <end position="624"/>
    </location>
</feature>
<evidence type="ECO:0000256" key="1">
    <source>
        <dbReference type="SAM" id="MobiDB-lite"/>
    </source>
</evidence>
<feature type="compositionally biased region" description="Polar residues" evidence="1">
    <location>
        <begin position="317"/>
        <end position="328"/>
    </location>
</feature>
<dbReference type="Proteomes" id="UP001385951">
    <property type="component" value="Unassembled WGS sequence"/>
</dbReference>
<feature type="compositionally biased region" description="Polar residues" evidence="1">
    <location>
        <begin position="585"/>
        <end position="605"/>
    </location>
</feature>
<feature type="compositionally biased region" description="Polar residues" evidence="1">
    <location>
        <begin position="216"/>
        <end position="233"/>
    </location>
</feature>
<feature type="compositionally biased region" description="Basic and acidic residues" evidence="1">
    <location>
        <begin position="662"/>
        <end position="678"/>
    </location>
</feature>
<reference evidence="2 3" key="1">
    <citation type="submission" date="2022-09" db="EMBL/GenBank/DDBJ databases">
        <authorList>
            <person name="Palmer J.M."/>
        </authorList>
    </citation>
    <scope>NUCLEOTIDE SEQUENCE [LARGE SCALE GENOMIC DNA]</scope>
    <source>
        <strain evidence="2 3">DSM 7382</strain>
    </source>
</reference>
<feature type="region of interest" description="Disordered" evidence="1">
    <location>
        <begin position="306"/>
        <end position="355"/>
    </location>
</feature>
<evidence type="ECO:0000313" key="2">
    <source>
        <dbReference type="EMBL" id="KAK7681801.1"/>
    </source>
</evidence>
<feature type="compositionally biased region" description="Polar residues" evidence="1">
    <location>
        <begin position="421"/>
        <end position="432"/>
    </location>
</feature>
<feature type="compositionally biased region" description="Basic and acidic residues" evidence="1">
    <location>
        <begin position="967"/>
        <end position="985"/>
    </location>
</feature>
<sequence length="1014" mass="108789">MDTVFDVLSPVLSPLLSVSSRIIDLSLGSSPRDQDLLPSPYRSPSHYQINYFPRTANNPLSPREIRELLPDALAAYVRGHIPLSNPRATTAWIRRHKVYGDSFMDTPENVLRQKTGENDVLLDDLIRVQEAICGAFRPSLRETPRKSNMSAPTSSDTVLVSASMDGITLVADPDIPAGSQAGSVSGLQLTGAQLQEPRDADLLETTQTPHDESTAYIPTSPSSDHTQPASETSEPIEPIFQRQTPPHVYTPVSSIQDPAPWTLGLSPLLLAMSAPNLQIPVTSPPFSARCENETLINPSYHEYPFPPPPPNTPINPDSSQDTTASTYHRVNRNDAGNVRSTTTSVPTGIMMTPPPTPEGYSCDVGAAADGRDYGDFQQELLVDINISQAAMLNISNIQEDHPSALVEESPLSLPSIVGNDDSFSQGDNSTIRNFPPPMQGNLQSFPGLISPVSAVSDRKDDPPPTENTVQTSSLLGNPDESSTQPGDRKCTSAPESQPEAIEETLTGDPHGRVDDPVASQDECKLEDRGVDDLTKVFDSTLPSSLGGAAEATSSPPSTCDSTNIEENESAEEPVSDGQGPVVHNTIDNPPSSMTHESKTGSNGLLESSDELASMNLVNSTTTPSHFMEAVGEEADRLSGTQLMDNDDLGMTINSDLDDNMETDLRAGEGNEEETHTDEQDPASVSEGDPASKLDVIPPVTSAQSTTATLNGQSFSIVATEATATVQDRDDADAEQGSDSPSDTTAEESFQVVDDDLIDPGATTPMLTSFAVEHSLSFVGHTDILLIDLGADDEDEEPEPSYPSHALQSIFAVLEDVFAMPTPALSLIEELSNDGVEDISVTSEIHSTSSLEQPRSDIPRLSVGVALPSLAGDAISTEEKTSVSTRVSVEDQQLLVVDPERVPLLRTQDSLNPPHSQLSLPRIQDEPATSPYIAVIDEGVDNTQFVPAPLQTTSHSPEMRSLFPRGGDISERRSSHPRENNVERSRQMERVETRMEGIIVEPIAGTSETIAESGC</sequence>
<feature type="compositionally biased region" description="Basic and acidic residues" evidence="1">
    <location>
        <begin position="509"/>
        <end position="535"/>
    </location>
</feature>
<evidence type="ECO:0000313" key="3">
    <source>
        <dbReference type="Proteomes" id="UP001385951"/>
    </source>
</evidence>
<feature type="region of interest" description="Disordered" evidence="1">
    <location>
        <begin position="948"/>
        <end position="985"/>
    </location>
</feature>
<feature type="compositionally biased region" description="Polar residues" evidence="1">
    <location>
        <begin position="736"/>
        <end position="746"/>
    </location>
</feature>
<comment type="caution">
    <text evidence="2">The sequence shown here is derived from an EMBL/GenBank/DDBJ whole genome shotgun (WGS) entry which is preliminary data.</text>
</comment>
<feature type="region of interest" description="Disordered" evidence="1">
    <location>
        <begin position="636"/>
        <end position="707"/>
    </location>
</feature>
<dbReference type="EMBL" id="JASBNA010000039">
    <property type="protein sequence ID" value="KAK7681801.1"/>
    <property type="molecule type" value="Genomic_DNA"/>
</dbReference>
<feature type="region of interest" description="Disordered" evidence="1">
    <location>
        <begin position="206"/>
        <end position="234"/>
    </location>
</feature>
<name>A0AAW0FMA7_9APHY</name>
<proteinExistence type="predicted"/>
<gene>
    <name evidence="2" type="ORF">QCA50_015148</name>
</gene>
<organism evidence="2 3">
    <name type="scientific">Cerrena zonata</name>
    <dbReference type="NCBI Taxonomy" id="2478898"/>
    <lineage>
        <taxon>Eukaryota</taxon>
        <taxon>Fungi</taxon>
        <taxon>Dikarya</taxon>
        <taxon>Basidiomycota</taxon>
        <taxon>Agaricomycotina</taxon>
        <taxon>Agaricomycetes</taxon>
        <taxon>Polyporales</taxon>
        <taxon>Cerrenaceae</taxon>
        <taxon>Cerrena</taxon>
    </lineage>
</organism>
<accession>A0AAW0FMA7</accession>
<protein>
    <submittedName>
        <fullName evidence="2">Uncharacterized protein</fullName>
    </submittedName>
</protein>
<feature type="compositionally biased region" description="Polar residues" evidence="1">
    <location>
        <begin position="466"/>
        <end position="485"/>
    </location>
</feature>